<dbReference type="Pfam" id="PF00135">
    <property type="entry name" value="COesterase"/>
    <property type="match status" value="1"/>
</dbReference>
<dbReference type="InterPro" id="IPR050309">
    <property type="entry name" value="Type-B_Carboxylest/Lipase"/>
</dbReference>
<dbReference type="SUPFAM" id="SSF53474">
    <property type="entry name" value="alpha/beta-Hydrolases"/>
    <property type="match status" value="1"/>
</dbReference>
<dbReference type="InterPro" id="IPR019826">
    <property type="entry name" value="Carboxylesterase_B_AS"/>
</dbReference>
<name>A0ABR3Q371_9TREE</name>
<comment type="similarity">
    <text evidence="1 3">Belongs to the type-B carboxylesterase/lipase family.</text>
</comment>
<feature type="domain" description="Carboxylesterase type B" evidence="4">
    <location>
        <begin position="7"/>
        <end position="317"/>
    </location>
</feature>
<evidence type="ECO:0000256" key="3">
    <source>
        <dbReference type="RuleBase" id="RU361235"/>
    </source>
</evidence>
<dbReference type="PROSITE" id="PS00122">
    <property type="entry name" value="CARBOXYLESTERASE_B_1"/>
    <property type="match status" value="1"/>
</dbReference>
<dbReference type="EC" id="3.1.1.-" evidence="3"/>
<gene>
    <name evidence="5" type="ORF">Q8F55_006014</name>
</gene>
<dbReference type="GeneID" id="95987057"/>
<accession>A0ABR3Q371</accession>
<organism evidence="5 6">
    <name type="scientific">Vanrija albida</name>
    <dbReference type="NCBI Taxonomy" id="181172"/>
    <lineage>
        <taxon>Eukaryota</taxon>
        <taxon>Fungi</taxon>
        <taxon>Dikarya</taxon>
        <taxon>Basidiomycota</taxon>
        <taxon>Agaricomycotina</taxon>
        <taxon>Tremellomycetes</taxon>
        <taxon>Trichosporonales</taxon>
        <taxon>Trichosporonaceae</taxon>
        <taxon>Vanrija</taxon>
    </lineage>
</organism>
<dbReference type="EMBL" id="JBBXJM010000004">
    <property type="protein sequence ID" value="KAL1409184.1"/>
    <property type="molecule type" value="Genomic_DNA"/>
</dbReference>
<keyword evidence="2 3" id="KW-0378">Hydrolase</keyword>
<proteinExistence type="inferred from homology"/>
<comment type="caution">
    <text evidence="5">The sequence shown here is derived from an EMBL/GenBank/DDBJ whole genome shotgun (WGS) entry which is preliminary data.</text>
</comment>
<keyword evidence="6" id="KW-1185">Reference proteome</keyword>
<evidence type="ECO:0000313" key="6">
    <source>
        <dbReference type="Proteomes" id="UP001565368"/>
    </source>
</evidence>
<dbReference type="RefSeq" id="XP_069209128.1">
    <property type="nucleotide sequence ID" value="XM_069354486.1"/>
</dbReference>
<dbReference type="Proteomes" id="UP001565368">
    <property type="component" value="Unassembled WGS sequence"/>
</dbReference>
<dbReference type="PANTHER" id="PTHR11559">
    <property type="entry name" value="CARBOXYLESTERASE"/>
    <property type="match status" value="1"/>
</dbReference>
<reference evidence="5 6" key="1">
    <citation type="submission" date="2023-08" db="EMBL/GenBank/DDBJ databases">
        <title>Annotated Genome Sequence of Vanrija albida AlHP1.</title>
        <authorList>
            <person name="Herzog R."/>
        </authorList>
    </citation>
    <scope>NUCLEOTIDE SEQUENCE [LARGE SCALE GENOMIC DNA]</scope>
    <source>
        <strain evidence="5 6">AlHP1</strain>
    </source>
</reference>
<sequence length="483" mass="51337">MESTDPTLVATTAGLVRGTALASGVRRFLNIPYAAAPFGEHRWRPPQPVSAWQGERACTEWGPTSPQTQYTGSIAEVLKDMPTVPGEDVLNLNVWVPAAAPPPGGYPVVVWVHGGALERGAACIRVYDGGNFARDGVVFVSIHYRLGFEGFAVLEGADLNLGLEDAAAALRWVAAEIGAFGGNKDQVTLMGESAGGVLTAALLARADTRALVARAIIQSAPLAAKERAEAAKPTAELTKALGIPATADAWRAHDPVALLEARGRLLAGRSILDGTPGFQLALDPGSLPASPDTALRRIDTPILIGTTTEEHRLFLSSAELAAVPWWKLLLVRWYLKIPRAAAAAVRRAFPGANAGDVLGTLLLDLYMRKPAAELAAARPTKTWVYEFAWPSPVRELRAAHAVEIEFAFDNLCGRDESVPVALAGRDAPQALADEMHAAWVGFIKAGEPGWAPYGKERLTRVFDTVSATVPLRRADVVDALPSA</sequence>
<dbReference type="InterPro" id="IPR002018">
    <property type="entry name" value="CarbesteraseB"/>
</dbReference>
<evidence type="ECO:0000259" key="4">
    <source>
        <dbReference type="Pfam" id="PF00135"/>
    </source>
</evidence>
<protein>
    <recommendedName>
        <fullName evidence="3">Carboxylic ester hydrolase</fullName>
        <ecNumber evidence="3">3.1.1.-</ecNumber>
    </recommendedName>
</protein>
<dbReference type="InterPro" id="IPR029058">
    <property type="entry name" value="AB_hydrolase_fold"/>
</dbReference>
<evidence type="ECO:0000256" key="2">
    <source>
        <dbReference type="ARBA" id="ARBA00022801"/>
    </source>
</evidence>
<evidence type="ECO:0000256" key="1">
    <source>
        <dbReference type="ARBA" id="ARBA00005964"/>
    </source>
</evidence>
<dbReference type="Gene3D" id="3.40.50.1820">
    <property type="entry name" value="alpha/beta hydrolase"/>
    <property type="match status" value="1"/>
</dbReference>
<evidence type="ECO:0000313" key="5">
    <source>
        <dbReference type="EMBL" id="KAL1409184.1"/>
    </source>
</evidence>